<name>A0ACC2EU20_DIPCM</name>
<keyword evidence="2" id="KW-1185">Reference proteome</keyword>
<reference evidence="2" key="1">
    <citation type="journal article" date="2024" name="Proc. Natl. Acad. Sci. U.S.A.">
        <title>Extraordinary preservation of gene collinearity over three hundred million years revealed in homosporous lycophytes.</title>
        <authorList>
            <person name="Li C."/>
            <person name="Wickell D."/>
            <person name="Kuo L.Y."/>
            <person name="Chen X."/>
            <person name="Nie B."/>
            <person name="Liao X."/>
            <person name="Peng D."/>
            <person name="Ji J."/>
            <person name="Jenkins J."/>
            <person name="Williams M."/>
            <person name="Shu S."/>
            <person name="Plott C."/>
            <person name="Barry K."/>
            <person name="Rajasekar S."/>
            <person name="Grimwood J."/>
            <person name="Han X."/>
            <person name="Sun S."/>
            <person name="Hou Z."/>
            <person name="He W."/>
            <person name="Dai G."/>
            <person name="Sun C."/>
            <person name="Schmutz J."/>
            <person name="Leebens-Mack J.H."/>
            <person name="Li F.W."/>
            <person name="Wang L."/>
        </authorList>
    </citation>
    <scope>NUCLEOTIDE SEQUENCE [LARGE SCALE GENOMIC DNA]</scope>
    <source>
        <strain evidence="2">cv. PW_Plant_1</strain>
    </source>
</reference>
<dbReference type="EMBL" id="CM055092">
    <property type="protein sequence ID" value="KAJ7570009.1"/>
    <property type="molecule type" value="Genomic_DNA"/>
</dbReference>
<gene>
    <name evidence="1" type="ORF">O6H91_01G103700</name>
</gene>
<evidence type="ECO:0000313" key="2">
    <source>
        <dbReference type="Proteomes" id="UP001162992"/>
    </source>
</evidence>
<accession>A0ACC2EU20</accession>
<organism evidence="1 2">
    <name type="scientific">Diphasiastrum complanatum</name>
    <name type="common">Issler's clubmoss</name>
    <name type="synonym">Lycopodium complanatum</name>
    <dbReference type="NCBI Taxonomy" id="34168"/>
    <lineage>
        <taxon>Eukaryota</taxon>
        <taxon>Viridiplantae</taxon>
        <taxon>Streptophyta</taxon>
        <taxon>Embryophyta</taxon>
        <taxon>Tracheophyta</taxon>
        <taxon>Lycopodiopsida</taxon>
        <taxon>Lycopodiales</taxon>
        <taxon>Lycopodiaceae</taxon>
        <taxon>Lycopodioideae</taxon>
        <taxon>Diphasiastrum</taxon>
    </lineage>
</organism>
<evidence type="ECO:0000313" key="1">
    <source>
        <dbReference type="EMBL" id="KAJ7570009.1"/>
    </source>
</evidence>
<dbReference type="Proteomes" id="UP001162992">
    <property type="component" value="Chromosome 1"/>
</dbReference>
<comment type="caution">
    <text evidence="1">The sequence shown here is derived from an EMBL/GenBank/DDBJ whole genome shotgun (WGS) entry which is preliminary data.</text>
</comment>
<sequence length="317" mass="35193">MGMAMAAGGLSHCERLPEAILAKILALLPAQHIAGVCALVCRAWNEVAKDPALWSHLCEGSGLKPVDALRQIGGWKALFASVYGSNLVASPHFERLHHIEADRLKAQVLRPWETRHRLLLDRITCLYDHSHDEYKPYCHWAAEGGSVFQRGGGDGIVREQPPVNCPPCPAAPHAPVVATSYDWGKLQQYVGLQTFSNRFLNASPPLFLSVWYAGEKNTAALFKVKLVLRDELKNPLYEWASGELPAKQGEWQKFEGFIQGYPSGLRSIIVKVRAMSIPKIRGFCGAKITAVRLQFVPDSQVRYYTQHHMGKVAYGSP</sequence>
<proteinExistence type="predicted"/>
<protein>
    <submittedName>
        <fullName evidence="1">Uncharacterized protein</fullName>
    </submittedName>
</protein>